<feature type="domain" description="F-box" evidence="1">
    <location>
        <begin position="1"/>
        <end position="47"/>
    </location>
</feature>
<evidence type="ECO:0000313" key="2">
    <source>
        <dbReference type="EMBL" id="KAH8977389.1"/>
    </source>
</evidence>
<proteinExistence type="predicted"/>
<organism evidence="2 3">
    <name type="scientific">Lactarius akahatsu</name>
    <dbReference type="NCBI Taxonomy" id="416441"/>
    <lineage>
        <taxon>Eukaryota</taxon>
        <taxon>Fungi</taxon>
        <taxon>Dikarya</taxon>
        <taxon>Basidiomycota</taxon>
        <taxon>Agaricomycotina</taxon>
        <taxon>Agaricomycetes</taxon>
        <taxon>Russulales</taxon>
        <taxon>Russulaceae</taxon>
        <taxon>Lactarius</taxon>
    </lineage>
</organism>
<reference evidence="2" key="1">
    <citation type="submission" date="2022-01" db="EMBL/GenBank/DDBJ databases">
        <title>Comparative genomics reveals a dynamic genome evolution in the ectomycorrhizal milk-cap (Lactarius) mushrooms.</title>
        <authorList>
            <consortium name="DOE Joint Genome Institute"/>
            <person name="Lebreton A."/>
            <person name="Tang N."/>
            <person name="Kuo A."/>
            <person name="LaButti K."/>
            <person name="Drula E."/>
            <person name="Barry K."/>
            <person name="Clum A."/>
            <person name="Lipzen A."/>
            <person name="Mousain D."/>
            <person name="Ng V."/>
            <person name="Wang R."/>
            <person name="Wang X."/>
            <person name="Dai Y."/>
            <person name="Henrissat B."/>
            <person name="Grigoriev I.V."/>
            <person name="Guerin-Laguette A."/>
            <person name="Yu F."/>
            <person name="Martin F.M."/>
        </authorList>
    </citation>
    <scope>NUCLEOTIDE SEQUENCE</scope>
    <source>
        <strain evidence="2">QP</strain>
    </source>
</reference>
<dbReference type="Pfam" id="PF12937">
    <property type="entry name" value="F-box-like"/>
    <property type="match status" value="1"/>
</dbReference>
<evidence type="ECO:0000313" key="3">
    <source>
        <dbReference type="Proteomes" id="UP001201163"/>
    </source>
</evidence>
<comment type="caution">
    <text evidence="2">The sequence shown here is derived from an EMBL/GenBank/DDBJ whole genome shotgun (WGS) entry which is preliminary data.</text>
</comment>
<dbReference type="Proteomes" id="UP001201163">
    <property type="component" value="Unassembled WGS sequence"/>
</dbReference>
<dbReference type="InterPro" id="IPR001810">
    <property type="entry name" value="F-box_dom"/>
</dbReference>
<accession>A0AAD4Q4P1</accession>
<dbReference type="SUPFAM" id="SSF81383">
    <property type="entry name" value="F-box domain"/>
    <property type="match status" value="1"/>
</dbReference>
<dbReference type="CDD" id="cd09917">
    <property type="entry name" value="F-box_SF"/>
    <property type="match status" value="1"/>
</dbReference>
<dbReference type="AlphaFoldDB" id="A0AAD4Q4P1"/>
<dbReference type="InterPro" id="IPR036047">
    <property type="entry name" value="F-box-like_dom_sf"/>
</dbReference>
<sequence length="610" mass="66902">MSTILSLPEELIIEIMVKGDHNMLLTCQRVCRTLNAIIKDSVPLQYIISLAECGMRDGLSAIVYERTSERLQQLREHEAAWREVAWSDGNTISQLAARDLPTTSSGGVLAFLKQSDGDSGDPEYGDRLFLLRVPSRLRGIPGENWELNGLGEMSNVCIDSAQDLLLFQRYARCPRVQSCDHNLPRRSNNFHVRTLSSGKVHPSVLHSGSFDLGIASSDLLTEIPVICCDHVAAIVHEHSAALTIKGTVVVWNWKTGIQVAIIRPLFARIGRDISFLDETHILIPASAVDSALKPGQNYELMLLVYDFDPSVTLFINQVATIPYCFRISLPVRTGITTFRQARINANTASFSSPTASSSSPSGYFHTDPKDRIIALEVTDNNWMQGMEETAELYTPARTFLAYIAAHPPVAASASVSTSISGQKPLDVPWEAWGPHGAHLVRAPDQPYIVRRPRVCGMRVLGASLCNRSVVVADYHPGRVARSVGLGGGGGTGMRARALSTFSEILLGTRGVLGARPPSMCITKEVPLPCELQETSESPWIMLCEDALVAFEVSGELGFDFDSFFPFGTSRVRVLSDFTDRRSGYHSVLGIFIAQYAPDGFEVSRVVAYTF</sequence>
<keyword evidence="3" id="KW-1185">Reference proteome</keyword>
<protein>
    <recommendedName>
        <fullName evidence="1">F-box domain-containing protein</fullName>
    </recommendedName>
</protein>
<gene>
    <name evidence="2" type="ORF">EDB92DRAFT_797181</name>
</gene>
<dbReference type="EMBL" id="JAKELL010000317">
    <property type="protein sequence ID" value="KAH8977389.1"/>
    <property type="molecule type" value="Genomic_DNA"/>
</dbReference>
<dbReference type="PROSITE" id="PS50181">
    <property type="entry name" value="FBOX"/>
    <property type="match status" value="1"/>
</dbReference>
<name>A0AAD4Q4P1_9AGAM</name>
<evidence type="ECO:0000259" key="1">
    <source>
        <dbReference type="PROSITE" id="PS50181"/>
    </source>
</evidence>